<keyword evidence="2" id="KW-1185">Reference proteome</keyword>
<comment type="caution">
    <text evidence="1">The sequence shown here is derived from an EMBL/GenBank/DDBJ whole genome shotgun (WGS) entry which is preliminary data.</text>
</comment>
<evidence type="ECO:0008006" key="3">
    <source>
        <dbReference type="Google" id="ProtNLM"/>
    </source>
</evidence>
<organism evidence="1 2">
    <name type="scientific">Gracilibacillus thailandensis</name>
    <dbReference type="NCBI Taxonomy" id="563735"/>
    <lineage>
        <taxon>Bacteria</taxon>
        <taxon>Bacillati</taxon>
        <taxon>Bacillota</taxon>
        <taxon>Bacilli</taxon>
        <taxon>Bacillales</taxon>
        <taxon>Bacillaceae</taxon>
        <taxon>Gracilibacillus</taxon>
    </lineage>
</organism>
<name>A0A6N7QZ32_9BACI</name>
<reference evidence="1 2" key="1">
    <citation type="submission" date="2019-10" db="EMBL/GenBank/DDBJ databases">
        <title>Gracilibacillus salitolerans sp. nov., a moderate halophile isolated from a saline soil in northwest China.</title>
        <authorList>
            <person name="Gan L."/>
        </authorList>
    </citation>
    <scope>NUCLEOTIDE SEQUENCE [LARGE SCALE GENOMIC DNA]</scope>
    <source>
        <strain evidence="1 2">TP2-8</strain>
    </source>
</reference>
<evidence type="ECO:0000313" key="2">
    <source>
        <dbReference type="Proteomes" id="UP000435187"/>
    </source>
</evidence>
<dbReference type="RefSeq" id="WP_153834900.1">
    <property type="nucleotide sequence ID" value="NZ_JBHUMW010000096.1"/>
</dbReference>
<dbReference type="Proteomes" id="UP000435187">
    <property type="component" value="Unassembled WGS sequence"/>
</dbReference>
<accession>A0A6N7QZ32</accession>
<proteinExistence type="predicted"/>
<dbReference type="AlphaFoldDB" id="A0A6N7QZ32"/>
<gene>
    <name evidence="1" type="ORF">GH885_07250</name>
</gene>
<dbReference type="EMBL" id="WJEE01000012">
    <property type="protein sequence ID" value="MRI66141.1"/>
    <property type="molecule type" value="Genomic_DNA"/>
</dbReference>
<protein>
    <recommendedName>
        <fullName evidence="3">CpXC domain-containing protein</fullName>
    </recommendedName>
</protein>
<evidence type="ECO:0000313" key="1">
    <source>
        <dbReference type="EMBL" id="MRI66141.1"/>
    </source>
</evidence>
<sequence length="164" mass="19731">MESRLVIGCKSCFKKVKKKRGYTINSEGLLRTPITVHTAYTIHELYELFFEHYNCPYCDNKLHIEPEIMLFANDFIDKHYHIIFKPEHIEIINDEETIIFKDEEIEVSESITNKLNNKDTKNYPSLDEIQTIYQAKRKVDLKKWYFYIESGTTKDPYFIKYQRN</sequence>